<dbReference type="EMBL" id="SOCQ01000016">
    <property type="protein sequence ID" value="TDV41587.1"/>
    <property type="molecule type" value="Genomic_DNA"/>
</dbReference>
<dbReference type="Proteomes" id="UP000295804">
    <property type="component" value="Unassembled WGS sequence"/>
</dbReference>
<dbReference type="AlphaFoldDB" id="A0A4R7UZH1"/>
<evidence type="ECO:0000256" key="1">
    <source>
        <dbReference type="SAM" id="SignalP"/>
    </source>
</evidence>
<sequence length="177" mass="19460">MKNLWVVLVFAIFCRPLLADPKKVVLNCPIADGTSAALLASSSEDGQQLFVKIGDNVDTAFPDMPDTNFVGNIVLAKCSGSSLVYALNYGSPYLKGAVVRKNPKTKTLERIDFAEKALPSLLYLNAQQMRLVIPNEGYEDPSKFLVYDYVVIKGQPEEPKGVNTLPGRKGFEVFDLK</sequence>
<protein>
    <submittedName>
        <fullName evidence="2">Uncharacterized protein</fullName>
    </submittedName>
</protein>
<feature type="chain" id="PRO_5020219954" evidence="1">
    <location>
        <begin position="20"/>
        <end position="177"/>
    </location>
</feature>
<proteinExistence type="predicted"/>
<accession>A0A4R7UZH1</accession>
<dbReference type="RefSeq" id="WP_134177397.1">
    <property type="nucleotide sequence ID" value="NZ_SOCQ01000016.1"/>
</dbReference>
<reference evidence="2 3" key="1">
    <citation type="submission" date="2019-03" db="EMBL/GenBank/DDBJ databases">
        <title>Genomic analyses of the natural microbiome of Caenorhabditis elegans.</title>
        <authorList>
            <person name="Samuel B."/>
        </authorList>
    </citation>
    <scope>NUCLEOTIDE SEQUENCE [LARGE SCALE GENOMIC DNA]</scope>
    <source>
        <strain evidence="2 3">BIGb0525</strain>
    </source>
</reference>
<feature type="signal peptide" evidence="1">
    <location>
        <begin position="1"/>
        <end position="19"/>
    </location>
</feature>
<gene>
    <name evidence="2" type="ORF">EDF87_11638</name>
</gene>
<comment type="caution">
    <text evidence="2">The sequence shown here is derived from an EMBL/GenBank/DDBJ whole genome shotgun (WGS) entry which is preliminary data.</text>
</comment>
<keyword evidence="1" id="KW-0732">Signal</keyword>
<name>A0A4R7UZH1_9PSED</name>
<evidence type="ECO:0000313" key="3">
    <source>
        <dbReference type="Proteomes" id="UP000295804"/>
    </source>
</evidence>
<evidence type="ECO:0000313" key="2">
    <source>
        <dbReference type="EMBL" id="TDV41587.1"/>
    </source>
</evidence>
<organism evidence="2 3">
    <name type="scientific">Pseudomonas helmanticensis</name>
    <dbReference type="NCBI Taxonomy" id="1471381"/>
    <lineage>
        <taxon>Bacteria</taxon>
        <taxon>Pseudomonadati</taxon>
        <taxon>Pseudomonadota</taxon>
        <taxon>Gammaproteobacteria</taxon>
        <taxon>Pseudomonadales</taxon>
        <taxon>Pseudomonadaceae</taxon>
        <taxon>Pseudomonas</taxon>
    </lineage>
</organism>